<dbReference type="GO" id="GO:0003677">
    <property type="term" value="F:DNA binding"/>
    <property type="evidence" value="ECO:0007669"/>
    <property type="project" value="UniProtKB-KW"/>
</dbReference>
<dbReference type="SUPFAM" id="SSF116734">
    <property type="entry name" value="DNA methylase specificity domain"/>
    <property type="match status" value="1"/>
</dbReference>
<evidence type="ECO:0000313" key="3">
    <source>
        <dbReference type="EMBL" id="KAA6339383.1"/>
    </source>
</evidence>
<dbReference type="Gene3D" id="3.90.220.20">
    <property type="entry name" value="DNA methylase specificity domains"/>
    <property type="match status" value="1"/>
</dbReference>
<accession>A0A5J4S243</accession>
<name>A0A5J4S243_9ZZZZ</name>
<dbReference type="InterPro" id="IPR044946">
    <property type="entry name" value="Restrct_endonuc_typeI_TRD_sf"/>
</dbReference>
<dbReference type="GO" id="GO:0009307">
    <property type="term" value="P:DNA restriction-modification system"/>
    <property type="evidence" value="ECO:0007669"/>
    <property type="project" value="UniProtKB-KW"/>
</dbReference>
<feature type="non-terminal residue" evidence="3">
    <location>
        <position position="285"/>
    </location>
</feature>
<evidence type="ECO:0000256" key="2">
    <source>
        <dbReference type="ARBA" id="ARBA00023125"/>
    </source>
</evidence>
<keyword evidence="1" id="KW-0680">Restriction system</keyword>
<comment type="caution">
    <text evidence="3">The sequence shown here is derived from an EMBL/GenBank/DDBJ whole genome shotgun (WGS) entry which is preliminary data.</text>
</comment>
<protein>
    <recommendedName>
        <fullName evidence="4">Type I restriction modification DNA specificity domain-containing protein</fullName>
    </recommendedName>
</protein>
<gene>
    <name evidence="3" type="ORF">EZS27_012687</name>
</gene>
<proteinExistence type="predicted"/>
<sequence>MMHSNNVCRVRLGDYIKPFKMKCGDSSAIVSGVDINKQFISTRANLDNVDVSKYYLVPPQYFACNLMHIGRDERLPIALNKSSENLIVTSAYFVFSIRENKKKELLEEYLYGFFNSSEIDRLVWFYTDSSIRGNLKESRFLDIEIPLPSIDKQREMVAVWTSLREMKEENERIAEPLESLCRSYLQDLKYKYPLIPIGSYIEPCDERNSNLMYSVDNVRGISINKSIIDTKADMNGVSLTPYKLFKSNQFCFVTVTSRNGEKITIAINDSKSTYMVSSSYCVFKV</sequence>
<evidence type="ECO:0008006" key="4">
    <source>
        <dbReference type="Google" id="ProtNLM"/>
    </source>
</evidence>
<evidence type="ECO:0000256" key="1">
    <source>
        <dbReference type="ARBA" id="ARBA00022747"/>
    </source>
</evidence>
<dbReference type="AlphaFoldDB" id="A0A5J4S243"/>
<organism evidence="3">
    <name type="scientific">termite gut metagenome</name>
    <dbReference type="NCBI Taxonomy" id="433724"/>
    <lineage>
        <taxon>unclassified sequences</taxon>
        <taxon>metagenomes</taxon>
        <taxon>organismal metagenomes</taxon>
    </lineage>
</organism>
<dbReference type="EMBL" id="SNRY01000541">
    <property type="protein sequence ID" value="KAA6339383.1"/>
    <property type="molecule type" value="Genomic_DNA"/>
</dbReference>
<reference evidence="3" key="1">
    <citation type="submission" date="2019-03" db="EMBL/GenBank/DDBJ databases">
        <title>Single cell metagenomics reveals metabolic interactions within the superorganism composed of flagellate Streblomastix strix and complex community of Bacteroidetes bacteria on its surface.</title>
        <authorList>
            <person name="Treitli S.C."/>
            <person name="Kolisko M."/>
            <person name="Husnik F."/>
            <person name="Keeling P."/>
            <person name="Hampl V."/>
        </authorList>
    </citation>
    <scope>NUCLEOTIDE SEQUENCE</scope>
    <source>
        <strain evidence="3">STM</strain>
    </source>
</reference>
<keyword evidence="2" id="KW-0238">DNA-binding</keyword>